<gene>
    <name evidence="4" type="ORF">FHS65_002082</name>
</gene>
<reference evidence="4 5" key="1">
    <citation type="submission" date="2020-08" db="EMBL/GenBank/DDBJ databases">
        <title>Genomic Encyclopedia of Type Strains, Phase IV (KMG-IV): sequencing the most valuable type-strain genomes for metagenomic binning, comparative biology and taxonomic classification.</title>
        <authorList>
            <person name="Goeker M."/>
        </authorList>
    </citation>
    <scope>NUCLEOTIDE SEQUENCE [LARGE SCALE GENOMIC DNA]</scope>
    <source>
        <strain evidence="4 5">DSM 24448</strain>
    </source>
</reference>
<evidence type="ECO:0000256" key="1">
    <source>
        <dbReference type="ARBA" id="ARBA00022801"/>
    </source>
</evidence>
<evidence type="ECO:0000256" key="2">
    <source>
        <dbReference type="SAM" id="SignalP"/>
    </source>
</evidence>
<protein>
    <submittedName>
        <fullName evidence="4">Putative aspartyl protease</fullName>
    </submittedName>
</protein>
<keyword evidence="5" id="KW-1185">Reference proteome</keyword>
<accession>A0A7W9A4Y5</accession>
<keyword evidence="2" id="KW-0732">Signal</keyword>
<dbReference type="AlphaFoldDB" id="A0A7W9A4Y5"/>
<feature type="signal peptide" evidence="2">
    <location>
        <begin position="1"/>
        <end position="24"/>
    </location>
</feature>
<dbReference type="InterPro" id="IPR001995">
    <property type="entry name" value="Peptidase_A2_cat"/>
</dbReference>
<organism evidence="4 5">
    <name type="scientific">Brevundimonas halotolerans</name>
    <dbReference type="NCBI Taxonomy" id="69670"/>
    <lineage>
        <taxon>Bacteria</taxon>
        <taxon>Pseudomonadati</taxon>
        <taxon>Pseudomonadota</taxon>
        <taxon>Alphaproteobacteria</taxon>
        <taxon>Caulobacterales</taxon>
        <taxon>Caulobacteraceae</taxon>
        <taxon>Brevundimonas</taxon>
    </lineage>
</organism>
<dbReference type="PROSITE" id="PS50175">
    <property type="entry name" value="ASP_PROT_RETROV"/>
    <property type="match status" value="1"/>
</dbReference>
<keyword evidence="1" id="KW-0378">Hydrolase</keyword>
<keyword evidence="4" id="KW-0645">Protease</keyword>
<dbReference type="GO" id="GO:0004190">
    <property type="term" value="F:aspartic-type endopeptidase activity"/>
    <property type="evidence" value="ECO:0007669"/>
    <property type="project" value="InterPro"/>
</dbReference>
<dbReference type="GO" id="GO:0006508">
    <property type="term" value="P:proteolysis"/>
    <property type="evidence" value="ECO:0007669"/>
    <property type="project" value="UniProtKB-KW"/>
</dbReference>
<comment type="caution">
    <text evidence="4">The sequence shown here is derived from an EMBL/GenBank/DDBJ whole genome shotgun (WGS) entry which is preliminary data.</text>
</comment>
<sequence>MTGLDRRTLILSAAGLAVAGPALATPMRQDPEPRLLTNILTRVAAEVELNGSNRYPLVLDTGAGRTVLADTVVRDLNLPAGPPVLVHAITSAEVLPTVRLAQLDFAGRRFNDLVCPVVSRDLLAADGLLGLDVLSRYRLSIDLARRRVSMRPSGSDVFEGSPAFASPSRLTREGVRAEIGRFGQLILPTARAGGVTLSAFVDTGAQYSIGNLALLEALSAGRADQPGRNVEVYGVTGQVLMAREREVRGLEIANRDLGPTTLLFADLHAFSALDLIAAPALLIGADILYRFRRVELDYGRRRMTLSGLRPAARTR</sequence>
<feature type="chain" id="PRO_5031385514" evidence="2">
    <location>
        <begin position="25"/>
        <end position="315"/>
    </location>
</feature>
<dbReference type="EMBL" id="JACIJB010000009">
    <property type="protein sequence ID" value="MBB5661322.1"/>
    <property type="molecule type" value="Genomic_DNA"/>
</dbReference>
<dbReference type="Pfam" id="PF13975">
    <property type="entry name" value="gag-asp_proteas"/>
    <property type="match status" value="1"/>
</dbReference>
<evidence type="ECO:0000313" key="5">
    <source>
        <dbReference type="Proteomes" id="UP000548978"/>
    </source>
</evidence>
<dbReference type="SUPFAM" id="SSF50630">
    <property type="entry name" value="Acid proteases"/>
    <property type="match status" value="2"/>
</dbReference>
<proteinExistence type="predicted"/>
<name>A0A7W9A4Y5_9CAUL</name>
<dbReference type="Gene3D" id="2.40.70.10">
    <property type="entry name" value="Acid Proteases"/>
    <property type="match status" value="2"/>
</dbReference>
<dbReference type="RefSeq" id="WP_123288480.1">
    <property type="nucleotide sequence ID" value="NZ_JACIJB010000009.1"/>
</dbReference>
<evidence type="ECO:0000259" key="3">
    <source>
        <dbReference type="PROSITE" id="PS50175"/>
    </source>
</evidence>
<dbReference type="Proteomes" id="UP000548978">
    <property type="component" value="Unassembled WGS sequence"/>
</dbReference>
<dbReference type="OrthoDB" id="107347at2"/>
<evidence type="ECO:0000313" key="4">
    <source>
        <dbReference type="EMBL" id="MBB5661322.1"/>
    </source>
</evidence>
<feature type="domain" description="Peptidase A2" evidence="3">
    <location>
        <begin position="197"/>
        <end position="287"/>
    </location>
</feature>
<dbReference type="InterPro" id="IPR021109">
    <property type="entry name" value="Peptidase_aspartic_dom_sf"/>
</dbReference>